<accession>A0A835P754</accession>
<organism evidence="2 3">
    <name type="scientific">Vanilla planifolia</name>
    <name type="common">Vanilla</name>
    <dbReference type="NCBI Taxonomy" id="51239"/>
    <lineage>
        <taxon>Eukaryota</taxon>
        <taxon>Viridiplantae</taxon>
        <taxon>Streptophyta</taxon>
        <taxon>Embryophyta</taxon>
        <taxon>Tracheophyta</taxon>
        <taxon>Spermatophyta</taxon>
        <taxon>Magnoliopsida</taxon>
        <taxon>Liliopsida</taxon>
        <taxon>Asparagales</taxon>
        <taxon>Orchidaceae</taxon>
        <taxon>Vanilloideae</taxon>
        <taxon>Vanilleae</taxon>
        <taxon>Vanilla</taxon>
    </lineage>
</organism>
<comment type="caution">
    <text evidence="2">The sequence shown here is derived from an EMBL/GenBank/DDBJ whole genome shotgun (WGS) entry which is preliminary data.</text>
</comment>
<dbReference type="EMBL" id="JADCNL010000574">
    <property type="protein sequence ID" value="KAG0446492.1"/>
    <property type="molecule type" value="Genomic_DNA"/>
</dbReference>
<evidence type="ECO:0000313" key="1">
    <source>
        <dbReference type="EMBL" id="KAG0446478.1"/>
    </source>
</evidence>
<name>A0A835P754_VANPL</name>
<dbReference type="EMBL" id="JADCNM010000575">
    <property type="protein sequence ID" value="KAG0446478.1"/>
    <property type="molecule type" value="Genomic_DNA"/>
</dbReference>
<protein>
    <submittedName>
        <fullName evidence="2">Uncharacterized protein</fullName>
    </submittedName>
</protein>
<evidence type="ECO:0000313" key="4">
    <source>
        <dbReference type="Proteomes" id="UP000639772"/>
    </source>
</evidence>
<evidence type="ECO:0000313" key="2">
    <source>
        <dbReference type="EMBL" id="KAG0446492.1"/>
    </source>
</evidence>
<gene>
    <name evidence="2" type="ORF">HPP92_028809</name>
    <name evidence="1" type="ORF">HPP92_028820</name>
</gene>
<reference evidence="3 4" key="1">
    <citation type="journal article" date="2020" name="Nat. Food">
        <title>A phased Vanilla planifolia genome enables genetic improvement of flavour and production.</title>
        <authorList>
            <person name="Hasing T."/>
            <person name="Tang H."/>
            <person name="Brym M."/>
            <person name="Khazi F."/>
            <person name="Huang T."/>
            <person name="Chambers A.H."/>
        </authorList>
    </citation>
    <scope>NUCLEOTIDE SEQUENCE [LARGE SCALE GENOMIC DNA]</scope>
    <source>
        <tissue evidence="2">Leaf</tissue>
    </source>
</reference>
<evidence type="ECO:0000313" key="3">
    <source>
        <dbReference type="Proteomes" id="UP000636800"/>
    </source>
</evidence>
<keyword evidence="3" id="KW-1185">Reference proteome</keyword>
<proteinExistence type="predicted"/>
<dbReference type="Proteomes" id="UP000639772">
    <property type="component" value="Unassembled WGS sequence"/>
</dbReference>
<dbReference type="Proteomes" id="UP000636800">
    <property type="component" value="Unassembled WGS sequence"/>
</dbReference>
<sequence length="96" mass="10312">MANTLAIACLFYNLPPPGDDIERWSSLTEALTQIKVLKRVLNPCESENGLADREGLSSIVSGVDFAQRAGTGLSVANKVPCAALSIKRNAHPPHQR</sequence>
<dbReference type="AlphaFoldDB" id="A0A835P754"/>